<keyword evidence="6" id="KW-0325">Glycoprotein</keyword>
<evidence type="ECO:0000256" key="6">
    <source>
        <dbReference type="ARBA" id="ARBA00023180"/>
    </source>
</evidence>
<protein>
    <recommendedName>
        <fullName evidence="9">Major facilitator superfamily (MFS) profile domain-containing protein</fullName>
    </recommendedName>
</protein>
<feature type="transmembrane region" description="Helical" evidence="8">
    <location>
        <begin position="144"/>
        <end position="166"/>
    </location>
</feature>
<dbReference type="GO" id="GO:0008270">
    <property type="term" value="F:zinc ion binding"/>
    <property type="evidence" value="ECO:0007669"/>
    <property type="project" value="InterPro"/>
</dbReference>
<feature type="transmembrane region" description="Helical" evidence="8">
    <location>
        <begin position="178"/>
        <end position="200"/>
    </location>
</feature>
<evidence type="ECO:0000313" key="10">
    <source>
        <dbReference type="EMBL" id="KAG5656796.1"/>
    </source>
</evidence>
<dbReference type="InterPro" id="IPR001138">
    <property type="entry name" value="Zn2Cys6_DnaBD"/>
</dbReference>
<feature type="transmembrane region" description="Helical" evidence="8">
    <location>
        <begin position="348"/>
        <end position="368"/>
    </location>
</feature>
<evidence type="ECO:0000256" key="8">
    <source>
        <dbReference type="SAM" id="Phobius"/>
    </source>
</evidence>
<dbReference type="Proteomes" id="UP000782241">
    <property type="component" value="Unassembled WGS sequence"/>
</dbReference>
<dbReference type="SUPFAM" id="SSF103473">
    <property type="entry name" value="MFS general substrate transporter"/>
    <property type="match status" value="1"/>
</dbReference>
<dbReference type="Gene3D" id="1.20.1250.20">
    <property type="entry name" value="MFS general substrate transporter like domains"/>
    <property type="match status" value="2"/>
</dbReference>
<keyword evidence="5 8" id="KW-0472">Membrane</keyword>
<dbReference type="InterPro" id="IPR011701">
    <property type="entry name" value="MFS"/>
</dbReference>
<evidence type="ECO:0000256" key="3">
    <source>
        <dbReference type="ARBA" id="ARBA00022692"/>
    </source>
</evidence>
<dbReference type="InterPro" id="IPR020846">
    <property type="entry name" value="MFS_dom"/>
</dbReference>
<evidence type="ECO:0000256" key="7">
    <source>
        <dbReference type="ARBA" id="ARBA00023242"/>
    </source>
</evidence>
<evidence type="ECO:0000256" key="2">
    <source>
        <dbReference type="ARBA" id="ARBA00022448"/>
    </source>
</evidence>
<dbReference type="AlphaFoldDB" id="A0A9P7GUW2"/>
<feature type="transmembrane region" description="Helical" evidence="8">
    <location>
        <begin position="407"/>
        <end position="428"/>
    </location>
</feature>
<comment type="subcellular location">
    <subcellularLocation>
        <location evidence="1">Membrane</location>
        <topology evidence="1">Multi-pass membrane protein</topology>
    </subcellularLocation>
</comment>
<evidence type="ECO:0000256" key="5">
    <source>
        <dbReference type="ARBA" id="ARBA00023136"/>
    </source>
</evidence>
<gene>
    <name evidence="10" type="ORF">KAF25_010349</name>
</gene>
<keyword evidence="3 8" id="KW-0812">Transmembrane</keyword>
<evidence type="ECO:0000256" key="4">
    <source>
        <dbReference type="ARBA" id="ARBA00022989"/>
    </source>
</evidence>
<dbReference type="FunFam" id="1.20.1250.20:FF:000013">
    <property type="entry name" value="MFS general substrate transporter"/>
    <property type="match status" value="1"/>
</dbReference>
<evidence type="ECO:0000313" key="11">
    <source>
        <dbReference type="Proteomes" id="UP000782241"/>
    </source>
</evidence>
<dbReference type="GO" id="GO:0022857">
    <property type="term" value="F:transmembrane transporter activity"/>
    <property type="evidence" value="ECO:0007669"/>
    <property type="project" value="InterPro"/>
</dbReference>
<reference evidence="10" key="1">
    <citation type="submission" date="2021-04" db="EMBL/GenBank/DDBJ databases">
        <title>Draft genome of Fusarium avenaceum strain F156N33, isolated from an atmospheric sample in Virginia.</title>
        <authorList>
            <person name="Yang S."/>
            <person name="Vinatzer B.A."/>
            <person name="Coleman J."/>
        </authorList>
    </citation>
    <scope>NUCLEOTIDE SEQUENCE</scope>
    <source>
        <strain evidence="10">F156N33</strain>
    </source>
</reference>
<comment type="caution">
    <text evidence="10">The sequence shown here is derived from an EMBL/GenBank/DDBJ whole genome shotgun (WGS) entry which is preliminary data.</text>
</comment>
<feature type="domain" description="Major facilitator superfamily (MFS) profile" evidence="9">
    <location>
        <begin position="51"/>
        <end position="466"/>
    </location>
</feature>
<keyword evidence="4 8" id="KW-1133">Transmembrane helix</keyword>
<evidence type="ECO:0000259" key="9">
    <source>
        <dbReference type="PROSITE" id="PS50850"/>
    </source>
</evidence>
<feature type="transmembrane region" description="Helical" evidence="8">
    <location>
        <begin position="440"/>
        <end position="461"/>
    </location>
</feature>
<dbReference type="PANTHER" id="PTHR43791">
    <property type="entry name" value="PERMEASE-RELATED"/>
    <property type="match status" value="1"/>
</dbReference>
<accession>A0A9P7GUW2</accession>
<keyword evidence="2" id="KW-0813">Transport</keyword>
<name>A0A9P7GUW2_9HYPO</name>
<evidence type="ECO:0000256" key="1">
    <source>
        <dbReference type="ARBA" id="ARBA00004141"/>
    </source>
</evidence>
<feature type="transmembrane region" description="Helical" evidence="8">
    <location>
        <begin position="119"/>
        <end position="138"/>
    </location>
</feature>
<feature type="transmembrane region" description="Helical" evidence="8">
    <location>
        <begin position="212"/>
        <end position="234"/>
    </location>
</feature>
<dbReference type="EMBL" id="JAGPUO010000020">
    <property type="protein sequence ID" value="KAG5656796.1"/>
    <property type="molecule type" value="Genomic_DNA"/>
</dbReference>
<feature type="transmembrane region" description="Helical" evidence="8">
    <location>
        <begin position="89"/>
        <end position="107"/>
    </location>
</feature>
<dbReference type="PROSITE" id="PS50850">
    <property type="entry name" value="MFS"/>
    <property type="match status" value="1"/>
</dbReference>
<keyword evidence="7" id="KW-0539">Nucleus</keyword>
<dbReference type="InterPro" id="IPR036259">
    <property type="entry name" value="MFS_trans_sf"/>
</dbReference>
<proteinExistence type="predicted"/>
<feature type="transmembrane region" description="Helical" evidence="8">
    <location>
        <begin position="320"/>
        <end position="341"/>
    </location>
</feature>
<dbReference type="FunFam" id="1.20.1250.20:FF:000018">
    <property type="entry name" value="MFS transporter permease"/>
    <property type="match status" value="1"/>
</dbReference>
<organism evidence="10 11">
    <name type="scientific">Fusarium avenaceum</name>
    <dbReference type="NCBI Taxonomy" id="40199"/>
    <lineage>
        <taxon>Eukaryota</taxon>
        <taxon>Fungi</taxon>
        <taxon>Dikarya</taxon>
        <taxon>Ascomycota</taxon>
        <taxon>Pezizomycotina</taxon>
        <taxon>Sordariomycetes</taxon>
        <taxon>Hypocreomycetidae</taxon>
        <taxon>Hypocreales</taxon>
        <taxon>Nectriaceae</taxon>
        <taxon>Fusarium</taxon>
        <taxon>Fusarium tricinctum species complex</taxon>
    </lineage>
</organism>
<dbReference type="CDD" id="cd00067">
    <property type="entry name" value="GAL4"/>
    <property type="match status" value="1"/>
</dbReference>
<feature type="transmembrane region" description="Helical" evidence="8">
    <location>
        <begin position="374"/>
        <end position="395"/>
    </location>
</feature>
<dbReference type="PANTHER" id="PTHR43791:SF3">
    <property type="entry name" value="MAJOR FACILITATOR SUPERFAMILY (MFS) PROFILE DOMAIN-CONTAINING PROTEIN"/>
    <property type="match status" value="1"/>
</dbReference>
<dbReference type="GO" id="GO:0000981">
    <property type="term" value="F:DNA-binding transcription factor activity, RNA polymerase II-specific"/>
    <property type="evidence" value="ECO:0007669"/>
    <property type="project" value="InterPro"/>
</dbReference>
<feature type="transmembrane region" description="Helical" evidence="8">
    <location>
        <begin position="284"/>
        <end position="308"/>
    </location>
</feature>
<dbReference type="Pfam" id="PF07690">
    <property type="entry name" value="MFS_1"/>
    <property type="match status" value="1"/>
</dbReference>
<dbReference type="GO" id="GO:0016020">
    <property type="term" value="C:membrane"/>
    <property type="evidence" value="ECO:0007669"/>
    <property type="project" value="UniProtKB-SubCell"/>
</dbReference>
<keyword evidence="11" id="KW-1185">Reference proteome</keyword>
<sequence length="994" mass="111081">MIDQRNPSHSDIDMFKEDNQQIERADTEDHVPNTYDANFEKRILRKVDLRLLPILGCLYTIALVDRSNVAVARISGMDDDLGLAEGNRVSIVLMVFFIGYIIFEIPSNAFIHKLGAANWLAFLAFAWGLVSLGIGFLNNWAGLAVLRAFLGVLEAGFFPGCVYLVSSWYKRYEVQKRMAGFFLTASALSAFANILAYGLIQISKHHHYKGWRWIFIIEGAITVVAGIGSWFIIVDFPDSDKNTFLTIEERAFVKARLAEDRGPEEREKVTVKVLARTAADWKPWAFSLMYMAGAVGVYAFLFFLPIILRGGLGYSIELSFILSTPPSLFAVVEAMAISWLADKTRMRGPFVIFQGVIGIIGLCMTGFLDTPTPRYIGTFLGVAGANGLVVTTLAWQANNIVGDARRAVSTAILISMSGVGGIYSSMVFRQQDAPNYIPGLIAVMAINVAAVVVAALTMLLLRYHNRQADEGNQLCEGREVHDANCSSKIRHLKCDERKPICSRCEKDKRTCDGYIPESECKYKPRTPALQRKQNEAALQRPAAASKILVPAGLSPETFGSSIELDLCHHFRTCTIPELASSLNAMSFWHTYALPLSHDSVPIKAAVGALGGAHKAFKLQTQTDPFTQSLAKSYEIASVHQYSNAIRVMHEYMNSPDKSFQVILTCCLIFICTESLYGRYTNVTRHLESAFSLLNTCERWNDVGTQYHGEVGHRRKGDDLSKFMDNIGPSLCGLTSDLFFYMGDNHSPKLVSELQQWLARQDPITLQEPGAPFFSAQAAASFLSHVGTTFGIEMNTGCLMCLGQGYPCGKTGLVCRRFDNGLESESFYRYWSARYNAFKQSFDPLKASEPEIFRFKVLELEEITWHATFKLASIDEDLEPADCIEILKRAESIIDFSQRETGHIFTFQANLVPPIAYVIISCQDETIQWEGVRLLRRLGRREGVWDSRKMADIYASMITAKTRKLVSWEQIPDDVPRLTELLGSVRLDTPVEDNE</sequence>